<dbReference type="CDD" id="cd07377">
    <property type="entry name" value="WHTH_GntR"/>
    <property type="match status" value="1"/>
</dbReference>
<dbReference type="SMART" id="SM00345">
    <property type="entry name" value="HTH_GNTR"/>
    <property type="match status" value="1"/>
</dbReference>
<keyword evidence="3" id="KW-0804">Transcription</keyword>
<dbReference type="InterPro" id="IPR036388">
    <property type="entry name" value="WH-like_DNA-bd_sf"/>
</dbReference>
<reference evidence="5 6" key="1">
    <citation type="submission" date="2023-11" db="EMBL/GenBank/DDBJ databases">
        <title>Coraliomargarita sp. nov., isolated from marine algae.</title>
        <authorList>
            <person name="Lee J.K."/>
            <person name="Baek J.H."/>
            <person name="Kim J.M."/>
            <person name="Choi D.G."/>
            <person name="Jeon C.O."/>
        </authorList>
    </citation>
    <scope>NUCLEOTIDE SEQUENCE [LARGE SCALE GENOMIC DNA]</scope>
    <source>
        <strain evidence="5 6">J2-16</strain>
    </source>
</reference>
<dbReference type="PROSITE" id="PS50949">
    <property type="entry name" value="HTH_GNTR"/>
    <property type="match status" value="1"/>
</dbReference>
<evidence type="ECO:0000313" key="5">
    <source>
        <dbReference type="EMBL" id="WPJ96710.1"/>
    </source>
</evidence>
<accession>A0ABZ0RPP4</accession>
<protein>
    <submittedName>
        <fullName evidence="5">Winged helix-turn-helix domain-containing protein</fullName>
    </submittedName>
</protein>
<dbReference type="EMBL" id="CP138858">
    <property type="protein sequence ID" value="WPJ96710.1"/>
    <property type="molecule type" value="Genomic_DNA"/>
</dbReference>
<keyword evidence="1" id="KW-0805">Transcription regulation</keyword>
<organism evidence="5 6">
    <name type="scientific">Coraliomargarita algicola</name>
    <dbReference type="NCBI Taxonomy" id="3092156"/>
    <lineage>
        <taxon>Bacteria</taxon>
        <taxon>Pseudomonadati</taxon>
        <taxon>Verrucomicrobiota</taxon>
        <taxon>Opitutia</taxon>
        <taxon>Puniceicoccales</taxon>
        <taxon>Coraliomargaritaceae</taxon>
        <taxon>Coraliomargarita</taxon>
    </lineage>
</organism>
<evidence type="ECO:0000259" key="4">
    <source>
        <dbReference type="PROSITE" id="PS50949"/>
    </source>
</evidence>
<dbReference type="Gene3D" id="3.40.50.2300">
    <property type="match status" value="2"/>
</dbReference>
<dbReference type="Pfam" id="PF00392">
    <property type="entry name" value="GntR"/>
    <property type="match status" value="1"/>
</dbReference>
<dbReference type="RefSeq" id="WP_319833567.1">
    <property type="nucleotide sequence ID" value="NZ_CP138858.1"/>
</dbReference>
<dbReference type="Proteomes" id="UP001324993">
    <property type="component" value="Chromosome"/>
</dbReference>
<keyword evidence="6" id="KW-1185">Reference proteome</keyword>
<dbReference type="SUPFAM" id="SSF46785">
    <property type="entry name" value="Winged helix' DNA-binding domain"/>
    <property type="match status" value="1"/>
</dbReference>
<proteinExistence type="predicted"/>
<evidence type="ECO:0000256" key="3">
    <source>
        <dbReference type="ARBA" id="ARBA00023163"/>
    </source>
</evidence>
<sequence length="355" mass="40984">MTQPTRRRGRPADRREAIYQELVHRIVQGHYPPMQQLPTLRDIASEFNASSRTVQAVFKDLAESGFTDPQGARGTFVHEDPPHLHRHLLIHDGTEQKNRFRTALLAEADKLNQAGWSIEIVHLPVDSQRSSLIQELSHRVERQQYAGIAFTSDIKELIHTPLYTTPSVPRVVLSPHMQTFSGPYQPDFKSSPLFNQTLHKLQQLGARRVGAFLHATKHKNITQLHKGLIAHQFETKNAWLHSIHHSMDWEAYAVMELLLSQPPSKRPDTLLIYDDHLTEMVTKGLHDFGSKLKPITVISHCNFPMKPKTHTPVIWFGYNANEILLRAFQLIEQERRQPSQQSRQIRLTPYFEDER</sequence>
<evidence type="ECO:0000256" key="2">
    <source>
        <dbReference type="ARBA" id="ARBA00023125"/>
    </source>
</evidence>
<dbReference type="InterPro" id="IPR000524">
    <property type="entry name" value="Tscrpt_reg_HTH_GntR"/>
</dbReference>
<dbReference type="Gene3D" id="1.10.10.10">
    <property type="entry name" value="Winged helix-like DNA-binding domain superfamily/Winged helix DNA-binding domain"/>
    <property type="match status" value="1"/>
</dbReference>
<name>A0ABZ0RPP4_9BACT</name>
<dbReference type="InterPro" id="IPR036390">
    <property type="entry name" value="WH_DNA-bd_sf"/>
</dbReference>
<evidence type="ECO:0000313" key="6">
    <source>
        <dbReference type="Proteomes" id="UP001324993"/>
    </source>
</evidence>
<feature type="domain" description="HTH gntR-type" evidence="4">
    <location>
        <begin position="12"/>
        <end position="80"/>
    </location>
</feature>
<keyword evidence="2" id="KW-0238">DNA-binding</keyword>
<gene>
    <name evidence="5" type="ORF">SH580_03200</name>
</gene>
<evidence type="ECO:0000256" key="1">
    <source>
        <dbReference type="ARBA" id="ARBA00023015"/>
    </source>
</evidence>